<name>A0AAV2RXP9_MEGNR</name>
<evidence type="ECO:0008006" key="4">
    <source>
        <dbReference type="Google" id="ProtNLM"/>
    </source>
</evidence>
<feature type="compositionally biased region" description="Polar residues" evidence="1">
    <location>
        <begin position="419"/>
        <end position="433"/>
    </location>
</feature>
<dbReference type="EMBL" id="CAXKWB010034571">
    <property type="protein sequence ID" value="CAL4145001.1"/>
    <property type="molecule type" value="Genomic_DNA"/>
</dbReference>
<feature type="compositionally biased region" description="Low complexity" evidence="1">
    <location>
        <begin position="296"/>
        <end position="313"/>
    </location>
</feature>
<feature type="compositionally biased region" description="Polar residues" evidence="1">
    <location>
        <begin position="386"/>
        <end position="404"/>
    </location>
</feature>
<evidence type="ECO:0000256" key="1">
    <source>
        <dbReference type="SAM" id="MobiDB-lite"/>
    </source>
</evidence>
<sequence>MVKLSSVILSSEDDIYRLVPGMWPRRKPSKDGSRVDVEVEKLRKLSEEFARRKQSREGSPIINGFAESTPPPNSFRRSTSYDGYTSDRGSDRLSVDRYSVSPTRSLYSGSESGRKQSKQYTFHRCCTSSERDTSNCEVHNPGNCSAQERWQKSLRRSTSLCRSRSPSPDRVSQRSVSRSRRRSISRSPSPNRFRRSIRRSSRSPSPSGSLRRSGSRSPSPNNRRGRSKSRSRRSPSRSPSPTFSVRSSYSVRSFRSTHYSGSRSPDCGRFTHHKCCGRSCSPDSSACALHNKARLSRSLSRTSSTPRRSSSKSPTRHFRQSASRSPERSHRRSSSRSPPRNTSTPRTFRRSSSRSPPRVPCILNLRLNSPSYDNNNDYKHNNYNNTPSPQNYINGTSPTNNKQNGLPPIAPISRKDSKTGQGDQEQPFLQQTLPDLPSYKMPSQRRYSEDNFRKPLATLHEDEVVARRRFSEDVRKKSFDTSAVEEDIYRHQRKLSEAGVRRLS</sequence>
<keyword evidence="3" id="KW-1185">Reference proteome</keyword>
<gene>
    <name evidence="2" type="ORF">MNOR_LOCUS29595</name>
</gene>
<evidence type="ECO:0000313" key="2">
    <source>
        <dbReference type="EMBL" id="CAL4145001.1"/>
    </source>
</evidence>
<dbReference type="Proteomes" id="UP001497623">
    <property type="component" value="Unassembled WGS sequence"/>
</dbReference>
<feature type="compositionally biased region" description="Low complexity" evidence="1">
    <location>
        <begin position="202"/>
        <end position="222"/>
    </location>
</feature>
<feature type="region of interest" description="Disordered" evidence="1">
    <location>
        <begin position="131"/>
        <end position="150"/>
    </location>
</feature>
<feature type="compositionally biased region" description="Low complexity" evidence="1">
    <location>
        <begin position="156"/>
        <end position="176"/>
    </location>
</feature>
<organism evidence="2 3">
    <name type="scientific">Meganyctiphanes norvegica</name>
    <name type="common">Northern krill</name>
    <name type="synonym">Thysanopoda norvegica</name>
    <dbReference type="NCBI Taxonomy" id="48144"/>
    <lineage>
        <taxon>Eukaryota</taxon>
        <taxon>Metazoa</taxon>
        <taxon>Ecdysozoa</taxon>
        <taxon>Arthropoda</taxon>
        <taxon>Crustacea</taxon>
        <taxon>Multicrustacea</taxon>
        <taxon>Malacostraca</taxon>
        <taxon>Eumalacostraca</taxon>
        <taxon>Eucarida</taxon>
        <taxon>Euphausiacea</taxon>
        <taxon>Euphausiidae</taxon>
        <taxon>Meganyctiphanes</taxon>
    </lineage>
</organism>
<feature type="region of interest" description="Disordered" evidence="1">
    <location>
        <begin position="48"/>
        <end position="97"/>
    </location>
</feature>
<feature type="non-terminal residue" evidence="2">
    <location>
        <position position="504"/>
    </location>
</feature>
<accession>A0AAV2RXP9</accession>
<proteinExistence type="predicted"/>
<feature type="compositionally biased region" description="Basic residues" evidence="1">
    <location>
        <begin position="223"/>
        <end position="235"/>
    </location>
</feature>
<evidence type="ECO:0000313" key="3">
    <source>
        <dbReference type="Proteomes" id="UP001497623"/>
    </source>
</evidence>
<reference evidence="2 3" key="1">
    <citation type="submission" date="2024-05" db="EMBL/GenBank/DDBJ databases">
        <authorList>
            <person name="Wallberg A."/>
        </authorList>
    </citation>
    <scope>NUCLEOTIDE SEQUENCE [LARGE SCALE GENOMIC DNA]</scope>
</reference>
<feature type="compositionally biased region" description="Low complexity" evidence="1">
    <location>
        <begin position="236"/>
        <end position="256"/>
    </location>
</feature>
<comment type="caution">
    <text evidence="2">The sequence shown here is derived from an EMBL/GenBank/DDBJ whole genome shotgun (WGS) entry which is preliminary data.</text>
</comment>
<feature type="compositionally biased region" description="Basic residues" evidence="1">
    <location>
        <begin position="192"/>
        <end position="201"/>
    </location>
</feature>
<protein>
    <recommendedName>
        <fullName evidence="4">Serine/arginine repetitive matrix protein C-terminal domain-containing protein</fullName>
    </recommendedName>
</protein>
<dbReference type="AlphaFoldDB" id="A0AAV2RXP9"/>
<feature type="compositionally biased region" description="Low complexity" evidence="1">
    <location>
        <begin position="335"/>
        <end position="346"/>
    </location>
</feature>
<feature type="region of interest" description="Disordered" evidence="1">
    <location>
        <begin position="155"/>
        <end position="268"/>
    </location>
</feature>
<feature type="region of interest" description="Disordered" evidence="1">
    <location>
        <begin position="294"/>
        <end position="454"/>
    </location>
</feature>